<comment type="subcellular location">
    <subcellularLocation>
        <location evidence="2">Cell inner membrane</location>
        <topology evidence="2">Multi-pass membrane protein</topology>
    </subcellularLocation>
</comment>
<dbReference type="InterPro" id="IPR029016">
    <property type="entry name" value="GAF-like_dom_sf"/>
</dbReference>
<evidence type="ECO:0000256" key="6">
    <source>
        <dbReference type="ARBA" id="ARBA00022679"/>
    </source>
</evidence>
<reference evidence="18 19" key="1">
    <citation type="submission" date="2015-11" db="EMBL/GenBank/DDBJ databases">
        <title>Expanding the genomic diversity of Burkholderia species for the development of highly accurate diagnostics.</title>
        <authorList>
            <person name="Sahl J."/>
            <person name="Keim P."/>
            <person name="Wagner D."/>
        </authorList>
    </citation>
    <scope>NUCLEOTIDE SEQUENCE [LARGE SCALE GENOMIC DNA]</scope>
    <source>
        <strain evidence="18 19">MSMB2087WGS</strain>
    </source>
</reference>
<evidence type="ECO:0000256" key="15">
    <source>
        <dbReference type="SAM" id="Coils"/>
    </source>
</evidence>
<dbReference type="GO" id="GO:0046983">
    <property type="term" value="F:protein dimerization activity"/>
    <property type="evidence" value="ECO:0007669"/>
    <property type="project" value="UniProtKB-UniRule"/>
</dbReference>
<evidence type="ECO:0000256" key="2">
    <source>
        <dbReference type="ARBA" id="ARBA00004429"/>
    </source>
</evidence>
<evidence type="ECO:0000256" key="5">
    <source>
        <dbReference type="ARBA" id="ARBA00022553"/>
    </source>
</evidence>
<evidence type="ECO:0000256" key="12">
    <source>
        <dbReference type="ARBA" id="ARBA00023012"/>
    </source>
</evidence>
<keyword evidence="15" id="KW-0175">Coiled coil</keyword>
<dbReference type="InterPro" id="IPR036890">
    <property type="entry name" value="HATPase_C_sf"/>
</dbReference>
<evidence type="ECO:0000313" key="19">
    <source>
        <dbReference type="Proteomes" id="UP000060630"/>
    </source>
</evidence>
<dbReference type="AlphaFoldDB" id="A0A103PLT9"/>
<evidence type="ECO:0000256" key="4">
    <source>
        <dbReference type="ARBA" id="ARBA00022519"/>
    </source>
</evidence>
<keyword evidence="7 16" id="KW-0812">Transmembrane</keyword>
<dbReference type="SMART" id="SM00387">
    <property type="entry name" value="HATPase_c"/>
    <property type="match status" value="1"/>
</dbReference>
<dbReference type="Pfam" id="PF02518">
    <property type="entry name" value="HATPase_c"/>
    <property type="match status" value="1"/>
</dbReference>
<dbReference type="RefSeq" id="WP_059657588.1">
    <property type="nucleotide sequence ID" value="NZ_LOXJ01000061.1"/>
</dbReference>
<dbReference type="Pfam" id="PF13185">
    <property type="entry name" value="GAF_2"/>
    <property type="match status" value="1"/>
</dbReference>
<keyword evidence="12 14" id="KW-0902">Two-component regulatory system</keyword>
<evidence type="ECO:0000259" key="17">
    <source>
        <dbReference type="PROSITE" id="PS50885"/>
    </source>
</evidence>
<dbReference type="InterPro" id="IPR011712">
    <property type="entry name" value="Sig_transdc_His_kin_sub3_dim/P"/>
</dbReference>
<dbReference type="GO" id="GO:0005524">
    <property type="term" value="F:ATP binding"/>
    <property type="evidence" value="ECO:0007669"/>
    <property type="project" value="UniProtKB-UniRule"/>
</dbReference>
<evidence type="ECO:0000256" key="10">
    <source>
        <dbReference type="ARBA" id="ARBA00022840"/>
    </source>
</evidence>
<dbReference type="CDD" id="cd16917">
    <property type="entry name" value="HATPase_UhpB-NarQ-NarX-like"/>
    <property type="match status" value="1"/>
</dbReference>
<dbReference type="Pfam" id="PF07730">
    <property type="entry name" value="HisKA_3"/>
    <property type="match status" value="1"/>
</dbReference>
<dbReference type="Gene3D" id="1.20.120.960">
    <property type="entry name" value="Histidine kinase NarX, sensor domain"/>
    <property type="match status" value="1"/>
</dbReference>
<dbReference type="InterPro" id="IPR003660">
    <property type="entry name" value="HAMP_dom"/>
</dbReference>
<name>A0A103PLT9_9BURK</name>
<dbReference type="InterPro" id="IPR050482">
    <property type="entry name" value="Sensor_HK_TwoCompSys"/>
</dbReference>
<keyword evidence="11 16" id="KW-1133">Transmembrane helix</keyword>
<feature type="transmembrane region" description="Helical" evidence="16">
    <location>
        <begin position="181"/>
        <end position="204"/>
    </location>
</feature>
<dbReference type="Gene3D" id="1.20.5.1930">
    <property type="match status" value="1"/>
</dbReference>
<evidence type="ECO:0000256" key="11">
    <source>
        <dbReference type="ARBA" id="ARBA00022989"/>
    </source>
</evidence>
<dbReference type="Pfam" id="PF00672">
    <property type="entry name" value="HAMP"/>
    <property type="match status" value="1"/>
</dbReference>
<feature type="coiled-coil region" evidence="15">
    <location>
        <begin position="237"/>
        <end position="278"/>
    </location>
</feature>
<dbReference type="PROSITE" id="PS50885">
    <property type="entry name" value="HAMP"/>
    <property type="match status" value="1"/>
</dbReference>
<dbReference type="GO" id="GO:0005886">
    <property type="term" value="C:plasma membrane"/>
    <property type="evidence" value="ECO:0007669"/>
    <property type="project" value="UniProtKB-SubCell"/>
</dbReference>
<dbReference type="InterPro" id="IPR042295">
    <property type="entry name" value="NarX-like_N_sf"/>
</dbReference>
<dbReference type="EC" id="2.7.13.3" evidence="14"/>
<keyword evidence="5" id="KW-0597">Phosphoprotein</keyword>
<proteinExistence type="predicted"/>
<dbReference type="InterPro" id="IPR003018">
    <property type="entry name" value="GAF"/>
</dbReference>
<dbReference type="PIRSF" id="PIRSF003167">
    <property type="entry name" value="STHK_NarX/NarQ"/>
    <property type="match status" value="1"/>
</dbReference>
<dbReference type="SUPFAM" id="SSF55781">
    <property type="entry name" value="GAF domain-like"/>
    <property type="match status" value="1"/>
</dbReference>
<evidence type="ECO:0000256" key="1">
    <source>
        <dbReference type="ARBA" id="ARBA00000085"/>
    </source>
</evidence>
<evidence type="ECO:0000256" key="8">
    <source>
        <dbReference type="ARBA" id="ARBA00022741"/>
    </source>
</evidence>
<keyword evidence="4 14" id="KW-0997">Cell inner membrane</keyword>
<dbReference type="EMBL" id="LPHD01000221">
    <property type="protein sequence ID" value="KWA69738.1"/>
    <property type="molecule type" value="Genomic_DNA"/>
</dbReference>
<dbReference type="InterPro" id="IPR003594">
    <property type="entry name" value="HATPase_dom"/>
</dbReference>
<evidence type="ECO:0000256" key="7">
    <source>
        <dbReference type="ARBA" id="ARBA00022692"/>
    </source>
</evidence>
<sequence>MQPTDHPPGAPLRHRLSTRIVALSAGALALVLAMIGGTLWLSWQLEGAGAAINDAGSLRMRATRVYVDLDQYRRTGRAQALDSEFAAIDDTLARLRRGDPSRPLFLPATEPIRRQLDAVAARWTSGLKPLATAAARPAAPDALRTAYADALPAFIDDADRLVGEIERDNARKTTLLRLSQAGLGMLACAGAVAAVYLLYLWIILPVIRLRDGLTRIASREFGARLSVDTRDEFGDLARGFNRMANELQEAYAGLEARVQEKTAQLASQNRELAALYETAAFLNRPQTVDDMCRGFLQRAIRQFDADSGTIRVTAPDGKKLHLVSAEGFPEALADAERCMPVGDCHCGAAARDETAVLRDMRGSATPCAREGLMGVAVFRIVTQDATLGTFSLHFRDASRLPAAERRVLDTLGRHLGIALDHARLSASARQLAVAEERNLVAQGLHDSIAQSLNFVNLQAQMLADAIAHDHLADAREILPMLRQGIEQSYADVRELLVNFRTRLSHGELRAAIAETVARFESQTGIDTTLDDRDDGGAPLPPDQQLQVLFILQEALSNVRKHARARHVAITVENGAAFRLHVADDGCGYDPAALDAHGHTQVGLAIMRERAARLRATLTLSGAPGQGARVDLSLPADMRQTA</sequence>
<dbReference type="Gene3D" id="3.30.450.40">
    <property type="match status" value="1"/>
</dbReference>
<evidence type="ECO:0000256" key="9">
    <source>
        <dbReference type="ARBA" id="ARBA00022777"/>
    </source>
</evidence>
<dbReference type="InterPro" id="IPR016380">
    <property type="entry name" value="Sig_transdc_His_kin_NarX/NarQ"/>
</dbReference>
<dbReference type="Proteomes" id="UP000060630">
    <property type="component" value="Unassembled WGS sequence"/>
</dbReference>
<evidence type="ECO:0000256" key="3">
    <source>
        <dbReference type="ARBA" id="ARBA00022475"/>
    </source>
</evidence>
<evidence type="ECO:0000256" key="13">
    <source>
        <dbReference type="ARBA" id="ARBA00023136"/>
    </source>
</evidence>
<dbReference type="PANTHER" id="PTHR24421:SF10">
    <property type="entry name" value="NITRATE_NITRITE SENSOR PROTEIN NARQ"/>
    <property type="match status" value="1"/>
</dbReference>
<feature type="domain" description="HAMP" evidence="17">
    <location>
        <begin position="200"/>
        <end position="252"/>
    </location>
</feature>
<keyword evidence="13 14" id="KW-0472">Membrane</keyword>
<keyword evidence="8 14" id="KW-0547">Nucleotide-binding</keyword>
<dbReference type="SUPFAM" id="SSF55874">
    <property type="entry name" value="ATPase domain of HSP90 chaperone/DNA topoisomerase II/histidine kinase"/>
    <property type="match status" value="1"/>
</dbReference>
<keyword evidence="9 14" id="KW-0418">Kinase</keyword>
<dbReference type="Gene3D" id="3.30.565.10">
    <property type="entry name" value="Histidine kinase-like ATPase, C-terminal domain"/>
    <property type="match status" value="1"/>
</dbReference>
<dbReference type="SMART" id="SM00304">
    <property type="entry name" value="HAMP"/>
    <property type="match status" value="1"/>
</dbReference>
<keyword evidence="3 14" id="KW-1003">Cell membrane</keyword>
<feature type="transmembrane region" description="Helical" evidence="16">
    <location>
        <begin position="20"/>
        <end position="41"/>
    </location>
</feature>
<dbReference type="Pfam" id="PF13675">
    <property type="entry name" value="PilJ"/>
    <property type="match status" value="1"/>
</dbReference>
<comment type="catalytic activity">
    <reaction evidence="1 14">
        <text>ATP + protein L-histidine = ADP + protein N-phospho-L-histidine.</text>
        <dbReference type="EC" id="2.7.13.3"/>
    </reaction>
</comment>
<organism evidence="18 19">
    <name type="scientific">Burkholderia ubonensis</name>
    <dbReference type="NCBI Taxonomy" id="101571"/>
    <lineage>
        <taxon>Bacteria</taxon>
        <taxon>Pseudomonadati</taxon>
        <taxon>Pseudomonadota</taxon>
        <taxon>Betaproteobacteria</taxon>
        <taxon>Burkholderiales</taxon>
        <taxon>Burkholderiaceae</taxon>
        <taxon>Burkholderia</taxon>
        <taxon>Burkholderia cepacia complex</taxon>
    </lineage>
</organism>
<gene>
    <name evidence="18" type="ORF">WL29_08655</name>
</gene>
<keyword evidence="10 14" id="KW-0067">ATP-binding</keyword>
<evidence type="ECO:0000313" key="18">
    <source>
        <dbReference type="EMBL" id="KWA69738.1"/>
    </source>
</evidence>
<dbReference type="PANTHER" id="PTHR24421">
    <property type="entry name" value="NITRATE/NITRITE SENSOR PROTEIN NARX-RELATED"/>
    <property type="match status" value="1"/>
</dbReference>
<dbReference type="InterPro" id="IPR029095">
    <property type="entry name" value="NarX-like_N"/>
</dbReference>
<dbReference type="CDD" id="cd06225">
    <property type="entry name" value="HAMP"/>
    <property type="match status" value="1"/>
</dbReference>
<dbReference type="SUPFAM" id="SSF158472">
    <property type="entry name" value="HAMP domain-like"/>
    <property type="match status" value="1"/>
</dbReference>
<evidence type="ECO:0000256" key="16">
    <source>
        <dbReference type="SAM" id="Phobius"/>
    </source>
</evidence>
<comment type="caution">
    <text evidence="18">The sequence shown here is derived from an EMBL/GenBank/DDBJ whole genome shotgun (WGS) entry which is preliminary data.</text>
</comment>
<accession>A0A103PLT9</accession>
<dbReference type="Gene3D" id="6.10.340.10">
    <property type="match status" value="1"/>
</dbReference>
<evidence type="ECO:0000256" key="14">
    <source>
        <dbReference type="PIRNR" id="PIRNR003167"/>
    </source>
</evidence>
<dbReference type="GO" id="GO:0000155">
    <property type="term" value="F:phosphorelay sensor kinase activity"/>
    <property type="evidence" value="ECO:0007669"/>
    <property type="project" value="UniProtKB-UniRule"/>
</dbReference>
<protein>
    <recommendedName>
        <fullName evidence="14">Sensor protein</fullName>
        <ecNumber evidence="14">2.7.13.3</ecNumber>
    </recommendedName>
</protein>
<keyword evidence="6 14" id="KW-0808">Transferase</keyword>